<dbReference type="Proteomes" id="UP000292087">
    <property type="component" value="Unassembled WGS sequence"/>
</dbReference>
<accession>A0A4V2HF21</accession>
<organism evidence="2 3">
    <name type="scientific">Pseudoxanthomonas winnipegensis</name>
    <dbReference type="NCBI Taxonomy" id="2480810"/>
    <lineage>
        <taxon>Bacteria</taxon>
        <taxon>Pseudomonadati</taxon>
        <taxon>Pseudomonadota</taxon>
        <taxon>Gammaproteobacteria</taxon>
        <taxon>Lysobacterales</taxon>
        <taxon>Lysobacteraceae</taxon>
        <taxon>Pseudoxanthomonas</taxon>
    </lineage>
</organism>
<comment type="caution">
    <text evidence="2">The sequence shown here is derived from an EMBL/GenBank/DDBJ whole genome shotgun (WGS) entry which is preliminary data.</text>
</comment>
<dbReference type="EMBL" id="SHMF01000002">
    <property type="protein sequence ID" value="TAA35545.1"/>
    <property type="molecule type" value="Genomic_DNA"/>
</dbReference>
<dbReference type="AlphaFoldDB" id="A0A4V2HF21"/>
<reference evidence="2 3" key="1">
    <citation type="submission" date="2019-02" db="EMBL/GenBank/DDBJ databases">
        <title>WGS of Pseudoxanthomonas species novum from clinical isolates.</title>
        <authorList>
            <person name="Bernier A.-M."/>
            <person name="Bernard K."/>
            <person name="Vachon A."/>
        </authorList>
    </citation>
    <scope>NUCLEOTIDE SEQUENCE [LARGE SCALE GENOMIC DNA]</scope>
    <source>
        <strain evidence="2 3">NML140781</strain>
    </source>
</reference>
<protein>
    <submittedName>
        <fullName evidence="2">Uncharacterized protein</fullName>
    </submittedName>
</protein>
<name>A0A4V2HF21_9GAMM</name>
<evidence type="ECO:0000313" key="3">
    <source>
        <dbReference type="Proteomes" id="UP000292087"/>
    </source>
</evidence>
<sequence>MDSATRRAAAKAADKLLKAAGYDTRGKNLRKTMKKKRKAAHVARQGKKTGKMRGALARKAMT</sequence>
<gene>
    <name evidence="2" type="ORF">EA656_07585</name>
</gene>
<proteinExistence type="predicted"/>
<evidence type="ECO:0000313" key="2">
    <source>
        <dbReference type="EMBL" id="TAA35545.1"/>
    </source>
</evidence>
<dbReference type="RefSeq" id="WP_099527272.1">
    <property type="nucleotide sequence ID" value="NZ_SHMF01000002.1"/>
</dbReference>
<evidence type="ECO:0000256" key="1">
    <source>
        <dbReference type="SAM" id="MobiDB-lite"/>
    </source>
</evidence>
<feature type="region of interest" description="Disordered" evidence="1">
    <location>
        <begin position="30"/>
        <end position="62"/>
    </location>
</feature>
<feature type="compositionally biased region" description="Basic residues" evidence="1">
    <location>
        <begin position="30"/>
        <end position="51"/>
    </location>
</feature>